<name>A0AAV7BEW2_ENGPU</name>
<keyword evidence="2" id="KW-1185">Reference proteome</keyword>
<protein>
    <submittedName>
        <fullName evidence="1">Uncharacterized protein</fullName>
    </submittedName>
</protein>
<reference evidence="1" key="1">
    <citation type="thesis" date="2020" institute="ProQuest LLC" country="789 East Eisenhower Parkway, Ann Arbor, MI, USA">
        <title>Comparative Genomics and Chromosome Evolution.</title>
        <authorList>
            <person name="Mudd A.B."/>
        </authorList>
    </citation>
    <scope>NUCLEOTIDE SEQUENCE</scope>
    <source>
        <strain evidence="1">237g6f4</strain>
        <tissue evidence="1">Blood</tissue>
    </source>
</reference>
<evidence type="ECO:0000313" key="2">
    <source>
        <dbReference type="Proteomes" id="UP000824782"/>
    </source>
</evidence>
<proteinExistence type="predicted"/>
<gene>
    <name evidence="1" type="ORF">GDO81_011507</name>
</gene>
<accession>A0AAV7BEW2</accession>
<organism evidence="1 2">
    <name type="scientific">Engystomops pustulosus</name>
    <name type="common">Tungara frog</name>
    <name type="synonym">Physalaemus pustulosus</name>
    <dbReference type="NCBI Taxonomy" id="76066"/>
    <lineage>
        <taxon>Eukaryota</taxon>
        <taxon>Metazoa</taxon>
        <taxon>Chordata</taxon>
        <taxon>Craniata</taxon>
        <taxon>Vertebrata</taxon>
        <taxon>Euteleostomi</taxon>
        <taxon>Amphibia</taxon>
        <taxon>Batrachia</taxon>
        <taxon>Anura</taxon>
        <taxon>Neobatrachia</taxon>
        <taxon>Hyloidea</taxon>
        <taxon>Leptodactylidae</taxon>
        <taxon>Leiuperinae</taxon>
        <taxon>Engystomops</taxon>
    </lineage>
</organism>
<comment type="caution">
    <text evidence="1">The sequence shown here is derived from an EMBL/GenBank/DDBJ whole genome shotgun (WGS) entry which is preliminary data.</text>
</comment>
<dbReference type="EMBL" id="WNYA01000005">
    <property type="protein sequence ID" value="KAG8571026.1"/>
    <property type="molecule type" value="Genomic_DNA"/>
</dbReference>
<dbReference type="Proteomes" id="UP000824782">
    <property type="component" value="Unassembled WGS sequence"/>
</dbReference>
<dbReference type="AlphaFoldDB" id="A0AAV7BEW2"/>
<sequence length="86" mass="10215">MITVVVHSMKLLKQIAARFQYNVRAMKKRVCCGLPHMLFHTLRHRLIAITGWNIHCAALRVLVVHHWVYLVPLEFTHHLDCRCYQK</sequence>
<evidence type="ECO:0000313" key="1">
    <source>
        <dbReference type="EMBL" id="KAG8571026.1"/>
    </source>
</evidence>